<dbReference type="AlphaFoldDB" id="A0A067QFR9"/>
<dbReference type="EMBL" id="KK853568">
    <property type="protein sequence ID" value="KDR06651.1"/>
    <property type="molecule type" value="Genomic_DNA"/>
</dbReference>
<sequence>MADVPDHWCHVREFMDLPGRSPQDRRQLAIPIEEKSNLTFSQCLRYAVNWTALLQTHSLAEIAPNESWPVEPCSTG</sequence>
<accession>A0A067QFR9</accession>
<name>A0A067QFR9_ZOONE</name>
<proteinExistence type="predicted"/>
<gene>
    <name evidence="1" type="ORF">L798_04136</name>
</gene>
<protein>
    <submittedName>
        <fullName evidence="1">Uncharacterized protein</fullName>
    </submittedName>
</protein>
<reference evidence="1 2" key="1">
    <citation type="journal article" date="2014" name="Nat. Commun.">
        <title>Molecular traces of alternative social organization in a termite genome.</title>
        <authorList>
            <person name="Terrapon N."/>
            <person name="Li C."/>
            <person name="Robertson H.M."/>
            <person name="Ji L."/>
            <person name="Meng X."/>
            <person name="Booth W."/>
            <person name="Chen Z."/>
            <person name="Childers C.P."/>
            <person name="Glastad K.M."/>
            <person name="Gokhale K."/>
            <person name="Gowin J."/>
            <person name="Gronenberg W."/>
            <person name="Hermansen R.A."/>
            <person name="Hu H."/>
            <person name="Hunt B.G."/>
            <person name="Huylmans A.K."/>
            <person name="Khalil S.M."/>
            <person name="Mitchell R.D."/>
            <person name="Munoz-Torres M.C."/>
            <person name="Mustard J.A."/>
            <person name="Pan H."/>
            <person name="Reese J.T."/>
            <person name="Scharf M.E."/>
            <person name="Sun F."/>
            <person name="Vogel H."/>
            <person name="Xiao J."/>
            <person name="Yang W."/>
            <person name="Yang Z."/>
            <person name="Yang Z."/>
            <person name="Zhou J."/>
            <person name="Zhu J."/>
            <person name="Brent C.S."/>
            <person name="Elsik C.G."/>
            <person name="Goodisman M.A."/>
            <person name="Liberles D.A."/>
            <person name="Roe R.M."/>
            <person name="Vargo E.L."/>
            <person name="Vilcinskas A."/>
            <person name="Wang J."/>
            <person name="Bornberg-Bauer E."/>
            <person name="Korb J."/>
            <person name="Zhang G."/>
            <person name="Liebig J."/>
        </authorList>
    </citation>
    <scope>NUCLEOTIDE SEQUENCE [LARGE SCALE GENOMIC DNA]</scope>
    <source>
        <tissue evidence="1">Whole organism</tissue>
    </source>
</reference>
<keyword evidence="2" id="KW-1185">Reference proteome</keyword>
<evidence type="ECO:0000313" key="2">
    <source>
        <dbReference type="Proteomes" id="UP000027135"/>
    </source>
</evidence>
<dbReference type="eggNOG" id="KOG0255">
    <property type="taxonomic scope" value="Eukaryota"/>
</dbReference>
<evidence type="ECO:0000313" key="1">
    <source>
        <dbReference type="EMBL" id="KDR06651.1"/>
    </source>
</evidence>
<organism evidence="1 2">
    <name type="scientific">Zootermopsis nevadensis</name>
    <name type="common">Dampwood termite</name>
    <dbReference type="NCBI Taxonomy" id="136037"/>
    <lineage>
        <taxon>Eukaryota</taxon>
        <taxon>Metazoa</taxon>
        <taxon>Ecdysozoa</taxon>
        <taxon>Arthropoda</taxon>
        <taxon>Hexapoda</taxon>
        <taxon>Insecta</taxon>
        <taxon>Pterygota</taxon>
        <taxon>Neoptera</taxon>
        <taxon>Polyneoptera</taxon>
        <taxon>Dictyoptera</taxon>
        <taxon>Blattodea</taxon>
        <taxon>Blattoidea</taxon>
        <taxon>Termitoidae</taxon>
        <taxon>Termopsidae</taxon>
        <taxon>Zootermopsis</taxon>
    </lineage>
</organism>
<dbReference type="InParanoid" id="A0A067QFR9"/>
<dbReference type="Proteomes" id="UP000027135">
    <property type="component" value="Unassembled WGS sequence"/>
</dbReference>
<dbReference type="STRING" id="136037.A0A067QFR9"/>